<evidence type="ECO:0000313" key="4">
    <source>
        <dbReference type="Proteomes" id="UP000240883"/>
    </source>
</evidence>
<accession>A0A2T2NGB0</accession>
<feature type="chain" id="PRO_5015656343" description="Secreted protein" evidence="2">
    <location>
        <begin position="19"/>
        <end position="109"/>
    </location>
</feature>
<protein>
    <recommendedName>
        <fullName evidence="5">Secreted protein</fullName>
    </recommendedName>
</protein>
<feature type="signal peptide" evidence="2">
    <location>
        <begin position="1"/>
        <end position="18"/>
    </location>
</feature>
<dbReference type="AlphaFoldDB" id="A0A2T2NGB0"/>
<evidence type="ECO:0000256" key="1">
    <source>
        <dbReference type="SAM" id="MobiDB-lite"/>
    </source>
</evidence>
<organism evidence="3 4">
    <name type="scientific">Corynespora cassiicola Philippines</name>
    <dbReference type="NCBI Taxonomy" id="1448308"/>
    <lineage>
        <taxon>Eukaryota</taxon>
        <taxon>Fungi</taxon>
        <taxon>Dikarya</taxon>
        <taxon>Ascomycota</taxon>
        <taxon>Pezizomycotina</taxon>
        <taxon>Dothideomycetes</taxon>
        <taxon>Pleosporomycetidae</taxon>
        <taxon>Pleosporales</taxon>
        <taxon>Corynesporascaceae</taxon>
        <taxon>Corynespora</taxon>
    </lineage>
</organism>
<keyword evidence="4" id="KW-1185">Reference proteome</keyword>
<dbReference type="EMBL" id="KZ678138">
    <property type="protein sequence ID" value="PSN64475.1"/>
    <property type="molecule type" value="Genomic_DNA"/>
</dbReference>
<keyword evidence="2" id="KW-0732">Signal</keyword>
<evidence type="ECO:0000256" key="2">
    <source>
        <dbReference type="SAM" id="SignalP"/>
    </source>
</evidence>
<dbReference type="Proteomes" id="UP000240883">
    <property type="component" value="Unassembled WGS sequence"/>
</dbReference>
<sequence>MPKLLVLVLLLLLGAYRAARNAVQIGGQGMEMGGRPTDVTCWSHQAKWHAPRCGEGQRATYATYPSQLSVRPAHQSVAKVAKGKDKGGKEKKPRGLGRHMALEMGRWAD</sequence>
<evidence type="ECO:0008006" key="5">
    <source>
        <dbReference type="Google" id="ProtNLM"/>
    </source>
</evidence>
<name>A0A2T2NGB0_CORCC</name>
<reference evidence="3 4" key="1">
    <citation type="journal article" date="2018" name="Front. Microbiol.">
        <title>Genome-Wide Analysis of Corynespora cassiicola Leaf Fall Disease Putative Effectors.</title>
        <authorList>
            <person name="Lopez D."/>
            <person name="Ribeiro S."/>
            <person name="Label P."/>
            <person name="Fumanal B."/>
            <person name="Venisse J.S."/>
            <person name="Kohler A."/>
            <person name="de Oliveira R.R."/>
            <person name="Labutti K."/>
            <person name="Lipzen A."/>
            <person name="Lail K."/>
            <person name="Bauer D."/>
            <person name="Ohm R.A."/>
            <person name="Barry K.W."/>
            <person name="Spatafora J."/>
            <person name="Grigoriev I.V."/>
            <person name="Martin F.M."/>
            <person name="Pujade-Renaud V."/>
        </authorList>
    </citation>
    <scope>NUCLEOTIDE SEQUENCE [LARGE SCALE GENOMIC DNA]</scope>
    <source>
        <strain evidence="3 4">Philippines</strain>
    </source>
</reference>
<gene>
    <name evidence="3" type="ORF">BS50DRAFT_623041</name>
</gene>
<evidence type="ECO:0000313" key="3">
    <source>
        <dbReference type="EMBL" id="PSN64475.1"/>
    </source>
</evidence>
<feature type="region of interest" description="Disordered" evidence="1">
    <location>
        <begin position="73"/>
        <end position="109"/>
    </location>
</feature>
<proteinExistence type="predicted"/>